<keyword evidence="2" id="KW-1185">Reference proteome</keyword>
<sequence length="131" mass="14798">MDRITAFDARVYRGDDGIWRHSDSDQPVPGARDMTLRDIYPDLVVVGSRKLGNQVVLVPDPLVRENADLAWVRDVATGPTRSYDHEQRRGFGATPGWSDVWPVPIAEWDGRAREALGIMIDDWTDGEELPR</sequence>
<name>A0A7Z7IQP9_9MYCO</name>
<proteinExistence type="predicted"/>
<dbReference type="EMBL" id="OCTY01000002">
    <property type="protein sequence ID" value="SOJ56956.1"/>
    <property type="molecule type" value="Genomic_DNA"/>
</dbReference>
<accession>A0A7Z7IQP9</accession>
<dbReference type="AlphaFoldDB" id="A0A7Z7IQP9"/>
<comment type="caution">
    <text evidence="1">The sequence shown here is derived from an EMBL/GenBank/DDBJ whole genome shotgun (WGS) entry which is preliminary data.</text>
</comment>
<protein>
    <submittedName>
        <fullName evidence="1">Uncharacterized protein</fullName>
    </submittedName>
</protein>
<evidence type="ECO:0000313" key="2">
    <source>
        <dbReference type="Proteomes" id="UP000554965"/>
    </source>
</evidence>
<reference evidence="1 2" key="1">
    <citation type="submission" date="2017-10" db="EMBL/GenBank/DDBJ databases">
        <authorList>
            <consortium name="Urmite Genomes"/>
        </authorList>
    </citation>
    <scope>NUCLEOTIDE SEQUENCE [LARGE SCALE GENOMIC DNA]</scope>
    <source>
        <strain evidence="1 2">FB-527</strain>
    </source>
</reference>
<dbReference type="Proteomes" id="UP000554965">
    <property type="component" value="Unassembled WGS sequence"/>
</dbReference>
<evidence type="ECO:0000313" key="1">
    <source>
        <dbReference type="EMBL" id="SOJ56956.1"/>
    </source>
</evidence>
<gene>
    <name evidence="1" type="ORF">MSIMFB_04434</name>
</gene>
<organism evidence="1 2">
    <name type="scientific">Mycobacterium simulans</name>
    <dbReference type="NCBI Taxonomy" id="627089"/>
    <lineage>
        <taxon>Bacteria</taxon>
        <taxon>Bacillati</taxon>
        <taxon>Actinomycetota</taxon>
        <taxon>Actinomycetes</taxon>
        <taxon>Mycobacteriales</taxon>
        <taxon>Mycobacteriaceae</taxon>
        <taxon>Mycobacterium</taxon>
    </lineage>
</organism>